<dbReference type="HOGENOM" id="CLU_050013_0_0_11"/>
<dbReference type="InterPro" id="IPR017583">
    <property type="entry name" value="Tagatose/fructose_Pkinase"/>
</dbReference>
<dbReference type="Proteomes" id="UP000025229">
    <property type="component" value="Chromosome"/>
</dbReference>
<evidence type="ECO:0000256" key="8">
    <source>
        <dbReference type="ARBA" id="ARBA00032802"/>
    </source>
</evidence>
<dbReference type="STRING" id="42256.RradSPS_1655"/>
<dbReference type="KEGG" id="rrd:RradSPS_1655"/>
<dbReference type="EMBL" id="JAWXXX010000001">
    <property type="protein sequence ID" value="MDX5894343.1"/>
    <property type="molecule type" value="Genomic_DNA"/>
</dbReference>
<accession>A0A023X3K2</accession>
<dbReference type="RefSeq" id="WP_038681908.1">
    <property type="nucleotide sequence ID" value="NZ_CP007514.1"/>
</dbReference>
<evidence type="ECO:0000313" key="15">
    <source>
        <dbReference type="Proteomes" id="UP000025229"/>
    </source>
</evidence>
<dbReference type="Proteomes" id="UP001281130">
    <property type="component" value="Unassembled WGS sequence"/>
</dbReference>
<dbReference type="InterPro" id="IPR029056">
    <property type="entry name" value="Ribokinase-like"/>
</dbReference>
<dbReference type="eggNOG" id="COG1105">
    <property type="taxonomic scope" value="Bacteria"/>
</dbReference>
<evidence type="ECO:0000256" key="2">
    <source>
        <dbReference type="ARBA" id="ARBA00012131"/>
    </source>
</evidence>
<comment type="similarity">
    <text evidence="1 11">Belongs to the carbohydrate kinase PfkB family.</text>
</comment>
<dbReference type="InterPro" id="IPR011611">
    <property type="entry name" value="PfkB_dom"/>
</dbReference>
<name>A0A023X3K2_RUBRA</name>
<protein>
    <recommendedName>
        <fullName evidence="3 11">1-phosphofructokinase</fullName>
        <shortName evidence="11">Fru1PK</shortName>
        <ecNumber evidence="2 11">2.7.1.56</ecNumber>
    </recommendedName>
    <alternativeName>
        <fullName evidence="8 11">Fructose 1-phosphate kinase</fullName>
    </alternativeName>
</protein>
<gene>
    <name evidence="14" type="primary">pfkB</name>
    <name evidence="13" type="ORF">RradSPS_1655</name>
    <name evidence="14" type="ORF">SIL72_09930</name>
</gene>
<evidence type="ECO:0000256" key="7">
    <source>
        <dbReference type="ARBA" id="ARBA00022840"/>
    </source>
</evidence>
<evidence type="ECO:0000259" key="12">
    <source>
        <dbReference type="Pfam" id="PF00294"/>
    </source>
</evidence>
<evidence type="ECO:0000313" key="13">
    <source>
        <dbReference type="EMBL" id="AHY46938.1"/>
    </source>
</evidence>
<dbReference type="Gene3D" id="3.40.1190.20">
    <property type="match status" value="1"/>
</dbReference>
<dbReference type="SUPFAM" id="SSF53613">
    <property type="entry name" value="Ribokinase-like"/>
    <property type="match status" value="1"/>
</dbReference>
<dbReference type="CDD" id="cd01164">
    <property type="entry name" value="FruK_PfkB_like"/>
    <property type="match status" value="1"/>
</dbReference>
<reference evidence="13 15" key="1">
    <citation type="submission" date="2014-03" db="EMBL/GenBank/DDBJ databases">
        <title>Complete genome sequence of the Radio-Resistant Rubrobacter radiotolerans RSPS-4.</title>
        <authorList>
            <person name="Egas C.C."/>
            <person name="Barroso C.C."/>
            <person name="Froufe H.J.C."/>
            <person name="Pacheco J.J."/>
            <person name="Albuquerque L.L."/>
            <person name="da Costa M.M.S."/>
        </authorList>
    </citation>
    <scope>NUCLEOTIDE SEQUENCE [LARGE SCALE GENOMIC DNA]</scope>
    <source>
        <strain evidence="13 15">RSPS-4</strain>
    </source>
</reference>
<keyword evidence="4 10" id="KW-0808">Transferase</keyword>
<keyword evidence="15" id="KW-1185">Reference proteome</keyword>
<dbReference type="NCBIfam" id="TIGR03828">
    <property type="entry name" value="pfkB"/>
    <property type="match status" value="1"/>
</dbReference>
<evidence type="ECO:0000256" key="1">
    <source>
        <dbReference type="ARBA" id="ARBA00010688"/>
    </source>
</evidence>
<comment type="function">
    <text evidence="11">Catalyzes the ATP-dependent phosphorylation of fructose-l-phosphate to fructose-l,6-bisphosphate.</text>
</comment>
<dbReference type="FunFam" id="3.40.1190.20:FF:000001">
    <property type="entry name" value="Phosphofructokinase"/>
    <property type="match status" value="1"/>
</dbReference>
<sequence length="318" mass="32682">MKVVTLTPNPSFDLTYRVGELAHGEVQRAESVTVEAGGKGVNVTRNLTRNGVASKAVAPVGAADGERFLSLLAGYEVVTVPLREGVRMNLSLVEPGGVVTKINAPGPTFSPAEAELLVEETERALEGADWLALCGSLPPGVEPEFYGRLVALAKEAECRVALDTSGEPFARSLGAGPDVVKPNHEELAELVGRTLTTFGEVVEAAREVRERGVAQVLVSLGADGAILCGEGGECHAETPPFVPRSTVGAGDSLLSGFLAGGGAGEEALAWGVAWGAAAAKIPGTGGPTPEDIHLEEVIRSPTVDAGRPLRDAAVVAKA</sequence>
<keyword evidence="5 11" id="KW-0547">Nucleotide-binding</keyword>
<evidence type="ECO:0000256" key="5">
    <source>
        <dbReference type="ARBA" id="ARBA00022741"/>
    </source>
</evidence>
<proteinExistence type="inferred from homology"/>
<dbReference type="GO" id="GO:0044281">
    <property type="term" value="P:small molecule metabolic process"/>
    <property type="evidence" value="ECO:0007669"/>
    <property type="project" value="UniProtKB-ARBA"/>
</dbReference>
<dbReference type="EC" id="2.7.1.56" evidence="2 11"/>
<dbReference type="PANTHER" id="PTHR46566:SF5">
    <property type="entry name" value="1-PHOSPHOFRUCTOKINASE"/>
    <property type="match status" value="1"/>
</dbReference>
<dbReference type="GO" id="GO:0008662">
    <property type="term" value="F:1-phosphofructokinase activity"/>
    <property type="evidence" value="ECO:0007669"/>
    <property type="project" value="UniProtKB-UniRule"/>
</dbReference>
<dbReference type="EMBL" id="CP007514">
    <property type="protein sequence ID" value="AHY46938.1"/>
    <property type="molecule type" value="Genomic_DNA"/>
</dbReference>
<feature type="domain" description="Carbohydrate kinase PfkB" evidence="12">
    <location>
        <begin position="12"/>
        <end position="290"/>
    </location>
</feature>
<comment type="catalytic activity">
    <reaction evidence="9 11">
        <text>beta-D-fructose 1-phosphate + ATP = beta-D-fructose 1,6-bisphosphate + ADP + H(+)</text>
        <dbReference type="Rhea" id="RHEA:14213"/>
        <dbReference type="ChEBI" id="CHEBI:15378"/>
        <dbReference type="ChEBI" id="CHEBI:30616"/>
        <dbReference type="ChEBI" id="CHEBI:32966"/>
        <dbReference type="ChEBI" id="CHEBI:138881"/>
        <dbReference type="ChEBI" id="CHEBI:456216"/>
        <dbReference type="EC" id="2.7.1.56"/>
    </reaction>
</comment>
<dbReference type="PATRIC" id="fig|42256.3.peg.1675"/>
<dbReference type="NCBIfam" id="TIGR03168">
    <property type="entry name" value="1-PFK"/>
    <property type="match status" value="1"/>
</dbReference>
<keyword evidence="7 11" id="KW-0067">ATP-binding</keyword>
<evidence type="ECO:0000256" key="11">
    <source>
        <dbReference type="RuleBase" id="RU369061"/>
    </source>
</evidence>
<dbReference type="GO" id="GO:0016052">
    <property type="term" value="P:carbohydrate catabolic process"/>
    <property type="evidence" value="ECO:0007669"/>
    <property type="project" value="UniProtKB-ARBA"/>
</dbReference>
<evidence type="ECO:0000256" key="9">
    <source>
        <dbReference type="ARBA" id="ARBA00047745"/>
    </source>
</evidence>
<dbReference type="InterPro" id="IPR002173">
    <property type="entry name" value="Carboh/pur_kinase_PfkB_CS"/>
</dbReference>
<keyword evidence="6 11" id="KW-0418">Kinase</keyword>
<reference evidence="14" key="2">
    <citation type="submission" date="2023-11" db="EMBL/GenBank/DDBJ databases">
        <title>MicrobeMod: A computational toolkit for identifying prokaryotic methylation and restriction-modification with nanopore sequencing.</title>
        <authorList>
            <person name="Crits-Christoph A."/>
            <person name="Kang S.C."/>
            <person name="Lee H."/>
            <person name="Ostrov N."/>
        </authorList>
    </citation>
    <scope>NUCLEOTIDE SEQUENCE</scope>
    <source>
        <strain evidence="14">ATCC 51242</strain>
    </source>
</reference>
<evidence type="ECO:0000256" key="3">
    <source>
        <dbReference type="ARBA" id="ARBA00013596"/>
    </source>
</evidence>
<dbReference type="Pfam" id="PF00294">
    <property type="entry name" value="PfkB"/>
    <property type="match status" value="1"/>
</dbReference>
<dbReference type="AlphaFoldDB" id="A0A023X3K2"/>
<dbReference type="PROSITE" id="PS00584">
    <property type="entry name" value="PFKB_KINASES_2"/>
    <property type="match status" value="1"/>
</dbReference>
<evidence type="ECO:0000256" key="4">
    <source>
        <dbReference type="ARBA" id="ARBA00022679"/>
    </source>
</evidence>
<evidence type="ECO:0000313" key="14">
    <source>
        <dbReference type="EMBL" id="MDX5894343.1"/>
    </source>
</evidence>
<evidence type="ECO:0000256" key="6">
    <source>
        <dbReference type="ARBA" id="ARBA00022777"/>
    </source>
</evidence>
<dbReference type="PANTHER" id="PTHR46566">
    <property type="entry name" value="1-PHOSPHOFRUCTOKINASE-RELATED"/>
    <property type="match status" value="1"/>
</dbReference>
<dbReference type="InterPro" id="IPR022463">
    <property type="entry name" value="1-PFruKinase"/>
</dbReference>
<dbReference type="OrthoDB" id="9801219at2"/>
<organism evidence="13 15">
    <name type="scientific">Rubrobacter radiotolerans</name>
    <name type="common">Arthrobacter radiotolerans</name>
    <dbReference type="NCBI Taxonomy" id="42256"/>
    <lineage>
        <taxon>Bacteria</taxon>
        <taxon>Bacillati</taxon>
        <taxon>Actinomycetota</taxon>
        <taxon>Rubrobacteria</taxon>
        <taxon>Rubrobacterales</taxon>
        <taxon>Rubrobacteraceae</taxon>
        <taxon>Rubrobacter</taxon>
    </lineage>
</organism>
<dbReference type="PIRSF" id="PIRSF000535">
    <property type="entry name" value="1PFK/6PFK/LacC"/>
    <property type="match status" value="1"/>
</dbReference>
<dbReference type="GO" id="GO:0005829">
    <property type="term" value="C:cytosol"/>
    <property type="evidence" value="ECO:0007669"/>
    <property type="project" value="TreeGrafter"/>
</dbReference>
<evidence type="ECO:0000256" key="10">
    <source>
        <dbReference type="PIRNR" id="PIRNR000535"/>
    </source>
</evidence>
<dbReference type="GO" id="GO:0005524">
    <property type="term" value="F:ATP binding"/>
    <property type="evidence" value="ECO:0007669"/>
    <property type="project" value="UniProtKB-UniRule"/>
</dbReference>